<dbReference type="InterPro" id="IPR058747">
    <property type="entry name" value="PglY_C"/>
</dbReference>
<dbReference type="InterPro" id="IPR058748">
    <property type="entry name" value="PglY_5th"/>
</dbReference>
<keyword evidence="5" id="KW-1185">Reference proteome</keyword>
<protein>
    <submittedName>
        <fullName evidence="4">Phage resistance protein</fullName>
    </submittedName>
</protein>
<dbReference type="Pfam" id="PF26382">
    <property type="entry name" value="BREX_PglY_6th"/>
    <property type="match status" value="1"/>
</dbReference>
<evidence type="ECO:0000259" key="3">
    <source>
        <dbReference type="Pfam" id="PF26382"/>
    </source>
</evidence>
<name>A0A7K3LPU0_9ACTN</name>
<evidence type="ECO:0000259" key="2">
    <source>
        <dbReference type="Pfam" id="PF26381"/>
    </source>
</evidence>
<dbReference type="EMBL" id="JAADZU010000034">
    <property type="protein sequence ID" value="NDK90272.1"/>
    <property type="molecule type" value="Genomic_DNA"/>
</dbReference>
<evidence type="ECO:0000313" key="5">
    <source>
        <dbReference type="Proteomes" id="UP000466307"/>
    </source>
</evidence>
<organism evidence="4 5">
    <name type="scientific">Gordonia desulfuricans</name>
    <dbReference type="NCBI Taxonomy" id="89051"/>
    <lineage>
        <taxon>Bacteria</taxon>
        <taxon>Bacillati</taxon>
        <taxon>Actinomycetota</taxon>
        <taxon>Actinomycetes</taxon>
        <taxon>Mycobacteriales</taxon>
        <taxon>Gordoniaceae</taxon>
        <taxon>Gordonia</taxon>
    </lineage>
</organism>
<feature type="domain" description="ATPase PglY C-terminal" evidence="3">
    <location>
        <begin position="1019"/>
        <end position="1193"/>
    </location>
</feature>
<dbReference type="Pfam" id="PF26381">
    <property type="entry name" value="BREX_PglY_5th"/>
    <property type="match status" value="1"/>
</dbReference>
<reference evidence="4 5" key="1">
    <citation type="submission" date="2020-01" db="EMBL/GenBank/DDBJ databases">
        <title>Investigation of new actinobacteria for the biodesulphurisation of diesel fuel.</title>
        <authorList>
            <person name="Athi Narayanan S.M."/>
        </authorList>
    </citation>
    <scope>NUCLEOTIDE SEQUENCE [LARGE SCALE GENOMIC DNA]</scope>
    <source>
        <strain evidence="4 5">213E</strain>
    </source>
</reference>
<evidence type="ECO:0000256" key="1">
    <source>
        <dbReference type="SAM" id="MobiDB-lite"/>
    </source>
</evidence>
<sequence>MFPGMASGPAHTLREVFDITESAGRNDYVLKLSDSVGDAQLTQTIDSYVVTPALAEAFDVALGVVDEGLRTGENKAAFLDGSFGSGKSHFMAVLYAILGHAPQALAVPELQPIIAKHTAIEQKKLLRLTFHFLGADSVEASLFDQYLHQIRELHPDSAPPVLHSAGNLFTDAANRRAADGDEKFFATLNGSAGSSGTTVDWGKADVAVGDWNATSYAEATAADADPALRSRLQQALIATYFTSYSRNTDWLPLEDGLAVIASHAKSLGYAGVVLLLDELMLWLSFIISERERFNAEVQKLTKLVETSRGRLALPVISFVARQFDLTRWVATGSDSGATQQAAEQAIRHQAGRFANVVLGDENLPYIAHKRLLRVRDPEAQQWLESAFAAIDRNPKVWDVLLDGINTDDQHRGSDSDAFTLTYPFSPALIATLRSLSGVMQRERTALKVMKQMLEDNADRLTVENVIPVGEAFDYIIDSAGNTPINDAVAQTFKTARTLWFDKLRPLLFHQVNVDPDTSDADVPAGLRADIRIAKTLLMSALAPNVPALKQIDASRLASLNHGSVVSLIPGDQVGQIVAKVRRWAADVPEITVSGDANPIFSVTLESVDYERIIERGRENDTDGERRKLMRELLSEFFGVGNAQQAVDGAYLRTAIWRATERDVEVVFGNIRDHGYLSDDAFRPSRDGVFRMIVDLPFDEAGHTTAEDHDRLDALMRTATDRFTVCWTPAFFPEKITRQLGRLVILNYVLAGDRWAGFANELAESDRAAARSILQQQQSQLRGQIGSAIQVYYGVASTAGADAALFADQPPLRSLHAGFTAQPPIGTTLGEAVERLIADAFTALYPDHPDFTPSDKVITRRELAMTLERLREAQSDPEGRLALDRGDIQTVRRIVTPLGLAKTSETHLIFSADQFAGWRSRITQELGRSGVSTDDSGDTSHSEVPVEAVRTAIIESGPRRGLTDDVVDLITAAWAAQTRRSWFLHGSAVAEPGLGEFRRRGLTLRVEPLPERQAWVDANARWTKLTGQRPNDFLTPSNVAAFADAVRTFAADRQVHRNRLASALDKAYSQRGIDGGARLTTALALDKVFAPDLSTLDNLAVVTRIADADLGGATDTEASRSLATAPAVADAVEGFAFQRLEPLLHRAAADGSSEAGLDAASIVAELDAALVAQEFATPLVAALARVKERRESWTDAQLATPPPTPQPRTEPQPADSRPGPHAPVVEVQVSARTGFSAVEQKLADLLDKHPKRTYTVTITDTTITDTDR</sequence>
<accession>A0A7K3LPU0</accession>
<feature type="domain" description="ATPase PglY 5th" evidence="2">
    <location>
        <begin position="861"/>
        <end position="974"/>
    </location>
</feature>
<evidence type="ECO:0000313" key="4">
    <source>
        <dbReference type="EMBL" id="NDK90272.1"/>
    </source>
</evidence>
<dbReference type="AlphaFoldDB" id="A0A7K3LPU0"/>
<gene>
    <name evidence="4" type="ORF">GYA93_11860</name>
</gene>
<feature type="compositionally biased region" description="Pro residues" evidence="1">
    <location>
        <begin position="1199"/>
        <end position="1209"/>
    </location>
</feature>
<feature type="region of interest" description="Disordered" evidence="1">
    <location>
        <begin position="1191"/>
        <end position="1221"/>
    </location>
</feature>
<proteinExistence type="predicted"/>
<dbReference type="Proteomes" id="UP000466307">
    <property type="component" value="Unassembled WGS sequence"/>
</dbReference>
<comment type="caution">
    <text evidence="4">The sequence shown here is derived from an EMBL/GenBank/DDBJ whole genome shotgun (WGS) entry which is preliminary data.</text>
</comment>